<evidence type="ECO:0000256" key="1">
    <source>
        <dbReference type="SAM" id="MobiDB-lite"/>
    </source>
</evidence>
<dbReference type="InterPro" id="IPR045926">
    <property type="entry name" value="DUF6345"/>
</dbReference>
<comment type="caution">
    <text evidence="2">The sequence shown here is derived from an EMBL/GenBank/DDBJ whole genome shotgun (WGS) entry which is preliminary data.</text>
</comment>
<keyword evidence="3" id="KW-1185">Reference proteome</keyword>
<feature type="compositionally biased region" description="Basic and acidic residues" evidence="1">
    <location>
        <begin position="1"/>
        <end position="20"/>
    </location>
</feature>
<dbReference type="Proteomes" id="UP001595596">
    <property type="component" value="Unassembled WGS sequence"/>
</dbReference>
<evidence type="ECO:0000313" key="3">
    <source>
        <dbReference type="Proteomes" id="UP001595596"/>
    </source>
</evidence>
<dbReference type="EMBL" id="JBHRXE010000009">
    <property type="protein sequence ID" value="MFC3568764.1"/>
    <property type="molecule type" value="Genomic_DNA"/>
</dbReference>
<organism evidence="2 3">
    <name type="scientific">Paracoccus simplex</name>
    <dbReference type="NCBI Taxonomy" id="2086346"/>
    <lineage>
        <taxon>Bacteria</taxon>
        <taxon>Pseudomonadati</taxon>
        <taxon>Pseudomonadota</taxon>
        <taxon>Alphaproteobacteria</taxon>
        <taxon>Rhodobacterales</taxon>
        <taxon>Paracoccaceae</taxon>
        <taxon>Paracoccus</taxon>
    </lineage>
</organism>
<feature type="region of interest" description="Disordered" evidence="1">
    <location>
        <begin position="455"/>
        <end position="484"/>
    </location>
</feature>
<reference evidence="3" key="1">
    <citation type="journal article" date="2019" name="Int. J. Syst. Evol. Microbiol.">
        <title>The Global Catalogue of Microorganisms (GCM) 10K type strain sequencing project: providing services to taxonomists for standard genome sequencing and annotation.</title>
        <authorList>
            <consortium name="The Broad Institute Genomics Platform"/>
            <consortium name="The Broad Institute Genome Sequencing Center for Infectious Disease"/>
            <person name="Wu L."/>
            <person name="Ma J."/>
        </authorList>
    </citation>
    <scope>NUCLEOTIDE SEQUENCE [LARGE SCALE GENOMIC DNA]</scope>
    <source>
        <strain evidence="3">VKM B-3226</strain>
    </source>
</reference>
<feature type="region of interest" description="Disordered" evidence="1">
    <location>
        <begin position="1"/>
        <end position="32"/>
    </location>
</feature>
<name>A0ABV7RVV5_9RHOB</name>
<feature type="compositionally biased region" description="Basic and acidic residues" evidence="1">
    <location>
        <begin position="455"/>
        <end position="467"/>
    </location>
</feature>
<dbReference type="RefSeq" id="WP_379028232.1">
    <property type="nucleotide sequence ID" value="NZ_JBHRXE010000009.1"/>
</dbReference>
<sequence length="559" mass="62244">MEDHGPDFGLAREQRERRVLQENGPQDPAEALASGIPDACETPSHVYGACSVETYRAAGALHAAHRDAGGFLDAVDRFATPDYWRRDAAVKSWLYDRAEMRHAPGRDMDSVRVFYHAGHGRADDRGLFHLPLGAQWTGTDACLSAERMRFGDDALRYLFWSTSQSLQVGPDHDPLRGWGRANGGLRMIFGFDSICWDSGRYGQNFWQHWRMGKSFSQSWLDGAWDVAHDQSPVACACGESRDEALATLFGERRFRVARASTEWWAWRWHMPAALYQREPVLLQPPAAFSAARLVPVSEDLGLAAEVLSRIGFDPALLHRQAEGALAVRHGRTRFQRRIDGRILLELEPATPGGQVRAPLQRRAILGRARSALRRYGFLQPGSELLFDRISLAMSATASLRQQPDAPVESLDEIIVQFRQALDGIPVLTPDAGSLRLAMRPDGTVLRIESTLRRIAERQPARAHRDGQPDDPPPPALAEGPPAPQPLSIQQALAQRSARLMRDLAARGAAPLTLRILPGSTEIGYGIRSNTMRLVARQGIEIECVRGFRKRYWIQSDLGD</sequence>
<proteinExistence type="predicted"/>
<accession>A0ABV7RVV5</accession>
<protein>
    <submittedName>
        <fullName evidence="2">DUF6345 domain-containing protein</fullName>
    </submittedName>
</protein>
<gene>
    <name evidence="2" type="ORF">ACFOMP_04810</name>
</gene>
<feature type="compositionally biased region" description="Pro residues" evidence="1">
    <location>
        <begin position="469"/>
        <end position="484"/>
    </location>
</feature>
<dbReference type="Pfam" id="PF19872">
    <property type="entry name" value="DUF6345"/>
    <property type="match status" value="1"/>
</dbReference>
<evidence type="ECO:0000313" key="2">
    <source>
        <dbReference type="EMBL" id="MFC3568764.1"/>
    </source>
</evidence>